<dbReference type="GO" id="GO:0016787">
    <property type="term" value="F:hydrolase activity"/>
    <property type="evidence" value="ECO:0007669"/>
    <property type="project" value="UniProtKB-KW"/>
</dbReference>
<keyword evidence="7" id="KW-1185">Reference proteome</keyword>
<reference evidence="6 7" key="1">
    <citation type="submission" date="2016-12" db="EMBL/GenBank/DDBJ databases">
        <authorList>
            <person name="Song W.-J."/>
            <person name="Kurnit D.M."/>
        </authorList>
    </citation>
    <scope>NUCLEOTIDE SEQUENCE [LARGE SCALE GENOMIC DNA]</scope>
    <source>
        <strain evidence="6 7">175</strain>
    </source>
</reference>
<gene>
    <name evidence="6" type="ORF">SAMN02949497_2608</name>
</gene>
<dbReference type="PANTHER" id="PTHR12302">
    <property type="entry name" value="EBNA2 BINDING PROTEIN P100"/>
    <property type="match status" value="1"/>
</dbReference>
<dbReference type="PROSITE" id="PS50830">
    <property type="entry name" value="TNASE_3"/>
    <property type="match status" value="1"/>
</dbReference>
<dbReference type="SMART" id="SM00318">
    <property type="entry name" value="SNc"/>
    <property type="match status" value="1"/>
</dbReference>
<evidence type="ECO:0000259" key="5">
    <source>
        <dbReference type="PROSITE" id="PS50830"/>
    </source>
</evidence>
<keyword evidence="4" id="KW-0732">Signal</keyword>
<feature type="signal peptide" evidence="4">
    <location>
        <begin position="1"/>
        <end position="32"/>
    </location>
</feature>
<dbReference type="GO" id="GO:0004519">
    <property type="term" value="F:endonuclease activity"/>
    <property type="evidence" value="ECO:0007669"/>
    <property type="project" value="UniProtKB-KW"/>
</dbReference>
<evidence type="ECO:0000256" key="3">
    <source>
        <dbReference type="ARBA" id="ARBA00022801"/>
    </source>
</evidence>
<dbReference type="SUPFAM" id="SSF50199">
    <property type="entry name" value="Staphylococcal nuclease"/>
    <property type="match status" value="1"/>
</dbReference>
<dbReference type="InterPro" id="IPR008613">
    <property type="entry name" value="Excalibur_Ca-bd_domain"/>
</dbReference>
<name>A0A1Y6D4E3_9GAMM</name>
<dbReference type="Pfam" id="PF05901">
    <property type="entry name" value="Excalibur"/>
    <property type="match status" value="1"/>
</dbReference>
<keyword evidence="3" id="KW-0378">Hydrolase</keyword>
<organism evidence="6 7">
    <name type="scientific">Methylomagnum ishizawai</name>
    <dbReference type="NCBI Taxonomy" id="1760988"/>
    <lineage>
        <taxon>Bacteria</taxon>
        <taxon>Pseudomonadati</taxon>
        <taxon>Pseudomonadota</taxon>
        <taxon>Gammaproteobacteria</taxon>
        <taxon>Methylococcales</taxon>
        <taxon>Methylococcaceae</taxon>
        <taxon>Methylomagnum</taxon>
    </lineage>
</organism>
<evidence type="ECO:0000256" key="4">
    <source>
        <dbReference type="SAM" id="SignalP"/>
    </source>
</evidence>
<dbReference type="GO" id="GO:0003676">
    <property type="term" value="F:nucleic acid binding"/>
    <property type="evidence" value="ECO:0007669"/>
    <property type="project" value="InterPro"/>
</dbReference>
<evidence type="ECO:0000313" key="6">
    <source>
        <dbReference type="EMBL" id="SMF95254.1"/>
    </source>
</evidence>
<dbReference type="OrthoDB" id="9805504at2"/>
<keyword evidence="1" id="KW-0540">Nuclease</keyword>
<evidence type="ECO:0000256" key="1">
    <source>
        <dbReference type="ARBA" id="ARBA00022722"/>
    </source>
</evidence>
<keyword evidence="2 6" id="KW-0255">Endonuclease</keyword>
<proteinExistence type="predicted"/>
<dbReference type="InterPro" id="IPR002071">
    <property type="entry name" value="Thermonucl_AS"/>
</dbReference>
<dbReference type="Proteomes" id="UP000192923">
    <property type="component" value="Unassembled WGS sequence"/>
</dbReference>
<dbReference type="PROSITE" id="PS01123">
    <property type="entry name" value="TNASE_1"/>
    <property type="match status" value="1"/>
</dbReference>
<dbReference type="Pfam" id="PF00565">
    <property type="entry name" value="SNase"/>
    <property type="match status" value="1"/>
</dbReference>
<protein>
    <submittedName>
        <fullName evidence="6">Endonuclease YncB, thermonuclease family</fullName>
    </submittedName>
</protein>
<dbReference type="InterPro" id="IPR035437">
    <property type="entry name" value="SNase_OB-fold_sf"/>
</dbReference>
<dbReference type="STRING" id="1760988.SAMN02949497_2608"/>
<dbReference type="EMBL" id="FXAM01000001">
    <property type="protein sequence ID" value="SMF95254.1"/>
    <property type="molecule type" value="Genomic_DNA"/>
</dbReference>
<dbReference type="PANTHER" id="PTHR12302:SF3">
    <property type="entry name" value="SERINE_THREONINE-PROTEIN KINASE 31"/>
    <property type="match status" value="1"/>
</dbReference>
<feature type="domain" description="TNase-like" evidence="5">
    <location>
        <begin position="33"/>
        <end position="153"/>
    </location>
</feature>
<dbReference type="RefSeq" id="WP_085213325.1">
    <property type="nucleotide sequence ID" value="NZ_FXAM01000001.1"/>
</dbReference>
<evidence type="ECO:0000256" key="2">
    <source>
        <dbReference type="ARBA" id="ARBA00022759"/>
    </source>
</evidence>
<feature type="chain" id="PRO_5013255322" evidence="4">
    <location>
        <begin position="33"/>
        <end position="227"/>
    </location>
</feature>
<dbReference type="AlphaFoldDB" id="A0A1Y6D4E3"/>
<sequence length="227" mass="24740">MRRTKPGAALRGLCLRLAAAGAALLAWGAAEAGDWSGRVLRVHDGDTLTLLRAGREVTVRLNEIDAPELDQPHGEAARRALVGLCLNRDASIHDQGVDKYDRTLGRVSCGGTDANAEQVKAGHAWFYAQYSQDAALRGYEAEARRRRIGLWSARNPQPPWEFRHMDGGTHREAQRGGLCGAKRTCGEMVDCGEALFYLQRCGVKRLDSDKDGVPCESLCQGASPSWP</sequence>
<dbReference type="InterPro" id="IPR016071">
    <property type="entry name" value="Staphylococal_nuclease_OB-fold"/>
</dbReference>
<dbReference type="Gene3D" id="2.40.50.90">
    <property type="match status" value="1"/>
</dbReference>
<evidence type="ECO:0000313" key="7">
    <source>
        <dbReference type="Proteomes" id="UP000192923"/>
    </source>
</evidence>
<accession>A0A1Y6D4E3</accession>